<dbReference type="GO" id="GO:0016787">
    <property type="term" value="F:hydrolase activity"/>
    <property type="evidence" value="ECO:0007669"/>
    <property type="project" value="UniProtKB-KW"/>
</dbReference>
<organism evidence="1 2">
    <name type="scientific">Variovorax robiniae</name>
    <dbReference type="NCBI Taxonomy" id="1836199"/>
    <lineage>
        <taxon>Bacteria</taxon>
        <taxon>Pseudomonadati</taxon>
        <taxon>Pseudomonadota</taxon>
        <taxon>Betaproteobacteria</taxon>
        <taxon>Burkholderiales</taxon>
        <taxon>Comamonadaceae</taxon>
        <taxon>Variovorax</taxon>
    </lineage>
</organism>
<dbReference type="InterPro" id="IPR029058">
    <property type="entry name" value="AB_hydrolase_fold"/>
</dbReference>
<keyword evidence="1" id="KW-0378">Hydrolase</keyword>
<comment type="caution">
    <text evidence="1">The sequence shown here is derived from an EMBL/GenBank/DDBJ whole genome shotgun (WGS) entry which is preliminary data.</text>
</comment>
<dbReference type="Proteomes" id="UP001367030">
    <property type="component" value="Unassembled WGS sequence"/>
</dbReference>
<gene>
    <name evidence="1" type="ORF">WKW79_20455</name>
</gene>
<accession>A0ABU8XBB9</accession>
<name>A0ABU8XBB9_9BURK</name>
<dbReference type="PANTHER" id="PTHR37946">
    <property type="entry name" value="SLL1969 PROTEIN"/>
    <property type="match status" value="1"/>
</dbReference>
<dbReference type="EMBL" id="JBBKZS010000008">
    <property type="protein sequence ID" value="MEJ8856959.1"/>
    <property type="molecule type" value="Genomic_DNA"/>
</dbReference>
<dbReference type="SUPFAM" id="SSF53474">
    <property type="entry name" value="alpha/beta-Hydrolases"/>
    <property type="match status" value="1"/>
</dbReference>
<dbReference type="PANTHER" id="PTHR37946:SF1">
    <property type="entry name" value="SLL1969 PROTEIN"/>
    <property type="match status" value="1"/>
</dbReference>
<protein>
    <submittedName>
        <fullName evidence="1">Alpha/beta hydrolase</fullName>
    </submittedName>
</protein>
<proteinExistence type="predicted"/>
<evidence type="ECO:0000313" key="1">
    <source>
        <dbReference type="EMBL" id="MEJ8856959.1"/>
    </source>
</evidence>
<keyword evidence="2" id="KW-1185">Reference proteome</keyword>
<dbReference type="RefSeq" id="WP_340337028.1">
    <property type="nucleotide sequence ID" value="NZ_JBBKZS010000008.1"/>
</dbReference>
<dbReference type="Gene3D" id="3.40.50.1820">
    <property type="entry name" value="alpha/beta hydrolase"/>
    <property type="match status" value="1"/>
</dbReference>
<sequence length="269" mass="29220">MNNAPQVTPGRRKVRFWQTMLEVPRAMTEATVSTWSWPLLRTAPKGDGHPVLLVPGFMAPESTMMPLKAFLSNRGYAVESWGFGQNVGFQAKHAAALERKLEYMRHQHGRKVSMVGWSLGGVFGLYASHRAPECVRQLITLGSPVTAGAAGHGAAPGVIALYRAVAHRLGPDAHMLQPHVREALAHSPAHPMSCLWSRTDGVVPPMEAQVADDSPVHENIVVPGSHCGLAFNAMVLWIIAERLSQPEDDWKPFAPAGMPGATYRALSAF</sequence>
<evidence type="ECO:0000313" key="2">
    <source>
        <dbReference type="Proteomes" id="UP001367030"/>
    </source>
</evidence>
<reference evidence="1 2" key="1">
    <citation type="submission" date="2024-03" db="EMBL/GenBank/DDBJ databases">
        <title>Novel species of the genus Variovorax.</title>
        <authorList>
            <person name="Liu Q."/>
            <person name="Xin Y.-H."/>
        </authorList>
    </citation>
    <scope>NUCLEOTIDE SEQUENCE [LARGE SCALE GENOMIC DNA]</scope>
    <source>
        <strain evidence="1 2">KACC 18901</strain>
    </source>
</reference>